<keyword evidence="2" id="KW-1185">Reference proteome</keyword>
<dbReference type="RefSeq" id="WP_035085060.1">
    <property type="nucleotide sequence ID" value="NZ_JQGC01000015.1"/>
</dbReference>
<organism evidence="1 2">
    <name type="scientific">Devosia riboflavina</name>
    <dbReference type="NCBI Taxonomy" id="46914"/>
    <lineage>
        <taxon>Bacteria</taxon>
        <taxon>Pseudomonadati</taxon>
        <taxon>Pseudomonadota</taxon>
        <taxon>Alphaproteobacteria</taxon>
        <taxon>Hyphomicrobiales</taxon>
        <taxon>Devosiaceae</taxon>
        <taxon>Devosia</taxon>
    </lineage>
</organism>
<dbReference type="EMBL" id="JQGC01000015">
    <property type="protein sequence ID" value="KFL30298.1"/>
    <property type="molecule type" value="Genomic_DNA"/>
</dbReference>
<sequence>MPPGPERDALKTAAAEPSLTNIRAVLALGLHRPWRELIESALVEIGLAAVEDILRKDQS</sequence>
<evidence type="ECO:0000313" key="1">
    <source>
        <dbReference type="EMBL" id="KFL30298.1"/>
    </source>
</evidence>
<accession>A0A087M095</accession>
<dbReference type="STRING" id="46914.JP75_17180"/>
<protein>
    <submittedName>
        <fullName evidence="1">Uncharacterized protein</fullName>
    </submittedName>
</protein>
<evidence type="ECO:0000313" key="2">
    <source>
        <dbReference type="Proteomes" id="UP000028981"/>
    </source>
</evidence>
<dbReference type="AlphaFoldDB" id="A0A087M095"/>
<reference evidence="1 2" key="1">
    <citation type="submission" date="2014-08" db="EMBL/GenBank/DDBJ databases">
        <authorList>
            <person name="Hassan Y.I."/>
            <person name="Lepp D."/>
            <person name="Zhou T."/>
        </authorList>
    </citation>
    <scope>NUCLEOTIDE SEQUENCE [LARGE SCALE GENOMIC DNA]</scope>
    <source>
        <strain evidence="1 2">IFO13584</strain>
    </source>
</reference>
<name>A0A087M095_9HYPH</name>
<proteinExistence type="predicted"/>
<comment type="caution">
    <text evidence="1">The sequence shown here is derived from an EMBL/GenBank/DDBJ whole genome shotgun (WGS) entry which is preliminary data.</text>
</comment>
<dbReference type="Proteomes" id="UP000028981">
    <property type="component" value="Unassembled WGS sequence"/>
</dbReference>
<gene>
    <name evidence="1" type="ORF">JP75_17180</name>
</gene>